<dbReference type="FunFam" id="3.90.850.10:FF:000002">
    <property type="entry name" value="2-hydroxyhepta-2,4-diene-1,7-dioate isomerase"/>
    <property type="match status" value="1"/>
</dbReference>
<evidence type="ECO:0000256" key="2">
    <source>
        <dbReference type="ARBA" id="ARBA00010211"/>
    </source>
</evidence>
<proteinExistence type="inferred from homology"/>
<keyword evidence="4 6" id="KW-0378">Hydrolase</keyword>
<keyword evidence="7" id="KW-1185">Reference proteome</keyword>
<organism evidence="6 7">
    <name type="scientific">Hydrogenophaga aromaticivorans</name>
    <dbReference type="NCBI Taxonomy" id="2610898"/>
    <lineage>
        <taxon>Bacteria</taxon>
        <taxon>Pseudomonadati</taxon>
        <taxon>Pseudomonadota</taxon>
        <taxon>Betaproteobacteria</taxon>
        <taxon>Burkholderiales</taxon>
        <taxon>Comamonadaceae</taxon>
        <taxon>Hydrogenophaga</taxon>
    </lineage>
</organism>
<evidence type="ECO:0000313" key="7">
    <source>
        <dbReference type="Proteomes" id="UP000545507"/>
    </source>
</evidence>
<reference evidence="6 7" key="1">
    <citation type="submission" date="2019-09" db="EMBL/GenBank/DDBJ databases">
        <title>Hydrogenophaga aromatica sp. nov., isolated from a para-xylene-degrading enrichment culture.</title>
        <authorList>
            <person name="Tancsics A."/>
            <person name="Banerjee S."/>
        </authorList>
    </citation>
    <scope>NUCLEOTIDE SEQUENCE [LARGE SCALE GENOMIC DNA]</scope>
    <source>
        <strain evidence="6 7">D2P1</strain>
    </source>
</reference>
<dbReference type="SUPFAM" id="SSF56529">
    <property type="entry name" value="FAH"/>
    <property type="match status" value="1"/>
</dbReference>
<gene>
    <name evidence="6" type="ORF">F3K02_15005</name>
</gene>
<dbReference type="EMBL" id="VYGV01000013">
    <property type="protein sequence ID" value="NWF46548.1"/>
    <property type="molecule type" value="Genomic_DNA"/>
</dbReference>
<dbReference type="AlphaFoldDB" id="A0A7Y8GYX8"/>
<protein>
    <submittedName>
        <fullName evidence="6">Fumarylacetoacetate hydrolase family protein</fullName>
    </submittedName>
</protein>
<dbReference type="GO" id="GO:0016853">
    <property type="term" value="F:isomerase activity"/>
    <property type="evidence" value="ECO:0007669"/>
    <property type="project" value="UniProtKB-ARBA"/>
</dbReference>
<dbReference type="GO" id="GO:0046872">
    <property type="term" value="F:metal ion binding"/>
    <property type="evidence" value="ECO:0007669"/>
    <property type="project" value="UniProtKB-KW"/>
</dbReference>
<evidence type="ECO:0000256" key="1">
    <source>
        <dbReference type="ARBA" id="ARBA00001946"/>
    </source>
</evidence>
<accession>A0A7Y8GYX8</accession>
<dbReference type="PANTHER" id="PTHR42796">
    <property type="entry name" value="FUMARYLACETOACETATE HYDROLASE DOMAIN-CONTAINING PROTEIN 2A-RELATED"/>
    <property type="match status" value="1"/>
</dbReference>
<comment type="cofactor">
    <cofactor evidence="1">
        <name>Mg(2+)</name>
        <dbReference type="ChEBI" id="CHEBI:18420"/>
    </cofactor>
</comment>
<dbReference type="PANTHER" id="PTHR42796:SF4">
    <property type="entry name" value="FUMARYLACETOACETATE HYDROLASE DOMAIN-CONTAINING PROTEIN 2A"/>
    <property type="match status" value="1"/>
</dbReference>
<dbReference type="Proteomes" id="UP000545507">
    <property type="component" value="Unassembled WGS sequence"/>
</dbReference>
<dbReference type="InterPro" id="IPR036663">
    <property type="entry name" value="Fumarylacetoacetase_C_sf"/>
</dbReference>
<dbReference type="Pfam" id="PF01557">
    <property type="entry name" value="FAA_hydrolase"/>
    <property type="match status" value="1"/>
</dbReference>
<dbReference type="GO" id="GO:0016787">
    <property type="term" value="F:hydrolase activity"/>
    <property type="evidence" value="ECO:0007669"/>
    <property type="project" value="UniProtKB-KW"/>
</dbReference>
<evidence type="ECO:0000256" key="3">
    <source>
        <dbReference type="ARBA" id="ARBA00022723"/>
    </source>
</evidence>
<name>A0A7Y8GYX8_9BURK</name>
<feature type="domain" description="Fumarylacetoacetase-like C-terminal" evidence="5">
    <location>
        <begin position="73"/>
        <end position="277"/>
    </location>
</feature>
<keyword evidence="3" id="KW-0479">Metal-binding</keyword>
<dbReference type="RefSeq" id="WP_177136452.1">
    <property type="nucleotide sequence ID" value="NZ_VYGV01000013.1"/>
</dbReference>
<comment type="similarity">
    <text evidence="2">Belongs to the FAH family.</text>
</comment>
<evidence type="ECO:0000313" key="6">
    <source>
        <dbReference type="EMBL" id="NWF46548.1"/>
    </source>
</evidence>
<sequence>MKLFRHGPQGAEKPGLIDASGALRDLSGVVPDIGPATLGRDFMSRLAALDAATLPLLPADTRLGPCVGAVGNVVCIGLNYADHAAEAGLKAPGQPIVFNKHNGAISGPNDSVWLAPGSQKLDWEVELGIVIGERAFHVSEADALNHVAGFCLVNDVSERAYQIEYEGQWTKGKSYPTHCPIGPWLVTPDELGDEQDVDLWLDVNGVRRQTGNTRTMIFGVKTIVSYLSRFMALQPGDVIPTGTPPGVGMGQKPPVYLRAGDVITLGGRGLGEQRQVVREAPLRR</sequence>
<evidence type="ECO:0000256" key="4">
    <source>
        <dbReference type="ARBA" id="ARBA00022801"/>
    </source>
</evidence>
<dbReference type="InterPro" id="IPR051121">
    <property type="entry name" value="FAH"/>
</dbReference>
<dbReference type="InterPro" id="IPR011234">
    <property type="entry name" value="Fumarylacetoacetase-like_C"/>
</dbReference>
<dbReference type="GO" id="GO:0019752">
    <property type="term" value="P:carboxylic acid metabolic process"/>
    <property type="evidence" value="ECO:0007669"/>
    <property type="project" value="UniProtKB-ARBA"/>
</dbReference>
<dbReference type="Gene3D" id="3.90.850.10">
    <property type="entry name" value="Fumarylacetoacetase-like, C-terminal domain"/>
    <property type="match status" value="1"/>
</dbReference>
<comment type="caution">
    <text evidence="6">The sequence shown here is derived from an EMBL/GenBank/DDBJ whole genome shotgun (WGS) entry which is preliminary data.</text>
</comment>
<evidence type="ECO:0000259" key="5">
    <source>
        <dbReference type="Pfam" id="PF01557"/>
    </source>
</evidence>